<dbReference type="EMBL" id="SPNC01000026">
    <property type="protein sequence ID" value="TFH96217.1"/>
    <property type="molecule type" value="Genomic_DNA"/>
</dbReference>
<evidence type="ECO:0000313" key="3">
    <source>
        <dbReference type="EMBL" id="TFH96217.1"/>
    </source>
</evidence>
<organism evidence="3 4">
    <name type="scientific">Porphyromonas levii</name>
    <dbReference type="NCBI Taxonomy" id="28114"/>
    <lineage>
        <taxon>Bacteria</taxon>
        <taxon>Pseudomonadati</taxon>
        <taxon>Bacteroidota</taxon>
        <taxon>Bacteroidia</taxon>
        <taxon>Bacteroidales</taxon>
        <taxon>Porphyromonadaceae</taxon>
        <taxon>Porphyromonas</taxon>
    </lineage>
</organism>
<dbReference type="InterPro" id="IPR025178">
    <property type="entry name" value="Lnb_N"/>
</dbReference>
<evidence type="ECO:0000313" key="4">
    <source>
        <dbReference type="Proteomes" id="UP000297225"/>
    </source>
</evidence>
<sequence length="380" mass="44241">MIMKRYLLTIAILLSSISAIAAPKVSLLTCGPTDDYVFYLYGHTAIRVQQDGQDIVYNYGYFSLDQKNFILNFMLGKPMYSLGVTSFDEFLWEYSSQGRSVVEQELNLTDTEALLLANKLSWNALPENRDYQYNFYFDNCATRPRDLLEEAIGDIKYQLNPSALPTFREAIRDKSHSAVWYTMGADLCLGWKTDRQMSLRDAAFLPSYLEQELDSALRGDTNEPIVTKKVVWVEQSKTISNPYEAWRIPWFVFVILIVLLQIRPTSKIQILYHRAIYTLLGIGGVTIWFLAFISEHPHTWPNANMLFMHPFWFVLAITTYNKRWGKPNKWLYFGNFVAIVIYLILGLFLQELPKHLHILAIGIALDQFLRWRESRNHIEE</sequence>
<dbReference type="Pfam" id="PF13387">
    <property type="entry name" value="Lnb_N"/>
    <property type="match status" value="1"/>
</dbReference>
<feature type="domain" description="Lnb N-terminal periplasmic" evidence="1">
    <location>
        <begin position="40"/>
        <end position="159"/>
    </location>
</feature>
<name>A0A4Y8WSB1_9PORP</name>
<feature type="domain" description="Lnb-like transmembrane" evidence="2">
    <location>
        <begin position="240"/>
        <end position="363"/>
    </location>
</feature>
<comment type="caution">
    <text evidence="3">The sequence shown here is derived from an EMBL/GenBank/DDBJ whole genome shotgun (WGS) entry which is preliminary data.</text>
</comment>
<accession>A0A4Y8WSB1</accession>
<dbReference type="Proteomes" id="UP000297225">
    <property type="component" value="Unassembled WGS sequence"/>
</dbReference>
<dbReference type="InterPro" id="IPR057436">
    <property type="entry name" value="5TMH_Lnb"/>
</dbReference>
<dbReference type="STRING" id="1122973.GCA_000379925_01729"/>
<dbReference type="Pfam" id="PF25221">
    <property type="entry name" value="5TMH_Lnb"/>
    <property type="match status" value="1"/>
</dbReference>
<gene>
    <name evidence="3" type="ORF">E4P47_02815</name>
</gene>
<proteinExistence type="predicted"/>
<dbReference type="OrthoDB" id="319167at2"/>
<keyword evidence="4" id="KW-1185">Reference proteome</keyword>
<evidence type="ECO:0000259" key="2">
    <source>
        <dbReference type="Pfam" id="PF25221"/>
    </source>
</evidence>
<evidence type="ECO:0000259" key="1">
    <source>
        <dbReference type="Pfam" id="PF13387"/>
    </source>
</evidence>
<protein>
    <submittedName>
        <fullName evidence="3">DUF4105 domain-containing protein</fullName>
    </submittedName>
</protein>
<dbReference type="AlphaFoldDB" id="A0A4Y8WSB1"/>
<reference evidence="3 4" key="1">
    <citation type="submission" date="2019-03" db="EMBL/GenBank/DDBJ databases">
        <title>Porphyromonas levii Isolated from the Uterus of Dairy Cows.</title>
        <authorList>
            <person name="Francis A.M."/>
        </authorList>
    </citation>
    <scope>NUCLEOTIDE SEQUENCE [LARGE SCALE GENOMIC DNA]</scope>
    <source>
        <strain evidence="3 4">AF5678</strain>
    </source>
</reference>